<dbReference type="InterPro" id="IPR002104">
    <property type="entry name" value="Integrase_catalytic"/>
</dbReference>
<dbReference type="InterPro" id="IPR044068">
    <property type="entry name" value="CB"/>
</dbReference>
<evidence type="ECO:0000313" key="8">
    <source>
        <dbReference type="EMBL" id="SNR37770.1"/>
    </source>
</evidence>
<dbReference type="Pfam" id="PF00589">
    <property type="entry name" value="Phage_integrase"/>
    <property type="match status" value="1"/>
</dbReference>
<dbReference type="GO" id="GO:0015074">
    <property type="term" value="P:DNA integration"/>
    <property type="evidence" value="ECO:0007669"/>
    <property type="project" value="UniProtKB-KW"/>
</dbReference>
<dbReference type="GO" id="GO:0003677">
    <property type="term" value="F:DNA binding"/>
    <property type="evidence" value="ECO:0007669"/>
    <property type="project" value="UniProtKB-UniRule"/>
</dbReference>
<feature type="domain" description="Tyr recombinase" evidence="6">
    <location>
        <begin position="197"/>
        <end position="369"/>
    </location>
</feature>
<dbReference type="PROSITE" id="PS51898">
    <property type="entry name" value="TYR_RECOMBINASE"/>
    <property type="match status" value="1"/>
</dbReference>
<name>A0A238VTW1_9FLAO</name>
<keyword evidence="2" id="KW-0229">DNA integration</keyword>
<dbReference type="NCBIfam" id="NF040815">
    <property type="entry name" value="recomb_XerA_Arch"/>
    <property type="match status" value="1"/>
</dbReference>
<dbReference type="Pfam" id="PF13495">
    <property type="entry name" value="Phage_int_SAM_4"/>
    <property type="match status" value="1"/>
</dbReference>
<evidence type="ECO:0000256" key="4">
    <source>
        <dbReference type="ARBA" id="ARBA00023172"/>
    </source>
</evidence>
<dbReference type="InterPro" id="IPR004107">
    <property type="entry name" value="Integrase_SAM-like_N"/>
</dbReference>
<dbReference type="RefSeq" id="WP_089377324.1">
    <property type="nucleotide sequence ID" value="NZ_FZNX01000001.1"/>
</dbReference>
<comment type="similarity">
    <text evidence="1">Belongs to the 'phage' integrase family.</text>
</comment>
<proteinExistence type="inferred from homology"/>
<dbReference type="EMBL" id="FZNX01000001">
    <property type="protein sequence ID" value="SNR37770.1"/>
    <property type="molecule type" value="Genomic_DNA"/>
</dbReference>
<dbReference type="PANTHER" id="PTHR30349:SF64">
    <property type="entry name" value="PROPHAGE INTEGRASE INTD-RELATED"/>
    <property type="match status" value="1"/>
</dbReference>
<dbReference type="Gene3D" id="1.10.443.10">
    <property type="entry name" value="Intergrase catalytic core"/>
    <property type="match status" value="1"/>
</dbReference>
<dbReference type="PANTHER" id="PTHR30349">
    <property type="entry name" value="PHAGE INTEGRASE-RELATED"/>
    <property type="match status" value="1"/>
</dbReference>
<dbReference type="OrthoDB" id="9801717at2"/>
<dbReference type="InterPro" id="IPR013762">
    <property type="entry name" value="Integrase-like_cat_sf"/>
</dbReference>
<protein>
    <submittedName>
        <fullName evidence="8">Site-specific recombinase XerD</fullName>
    </submittedName>
</protein>
<dbReference type="AlphaFoldDB" id="A0A238VTW1"/>
<keyword evidence="4" id="KW-0233">DNA recombination</keyword>
<reference evidence="9" key="1">
    <citation type="submission" date="2017-06" db="EMBL/GenBank/DDBJ databases">
        <authorList>
            <person name="Varghese N."/>
            <person name="Submissions S."/>
        </authorList>
    </citation>
    <scope>NUCLEOTIDE SEQUENCE [LARGE SCALE GENOMIC DNA]</scope>
    <source>
        <strain evidence="9">DSM 27993</strain>
    </source>
</reference>
<organism evidence="8 9">
    <name type="scientific">Lutibacter flavus</name>
    <dbReference type="NCBI Taxonomy" id="691689"/>
    <lineage>
        <taxon>Bacteria</taxon>
        <taxon>Pseudomonadati</taxon>
        <taxon>Bacteroidota</taxon>
        <taxon>Flavobacteriia</taxon>
        <taxon>Flavobacteriales</taxon>
        <taxon>Flavobacteriaceae</taxon>
        <taxon>Lutibacter</taxon>
    </lineage>
</organism>
<evidence type="ECO:0000259" key="7">
    <source>
        <dbReference type="PROSITE" id="PS51900"/>
    </source>
</evidence>
<dbReference type="GO" id="GO:0006310">
    <property type="term" value="P:DNA recombination"/>
    <property type="evidence" value="ECO:0007669"/>
    <property type="project" value="UniProtKB-KW"/>
</dbReference>
<dbReference type="PROSITE" id="PS51900">
    <property type="entry name" value="CB"/>
    <property type="match status" value="1"/>
</dbReference>
<dbReference type="Proteomes" id="UP000198412">
    <property type="component" value="Unassembled WGS sequence"/>
</dbReference>
<feature type="domain" description="Core-binding (CB)" evidence="7">
    <location>
        <begin position="97"/>
        <end position="180"/>
    </location>
</feature>
<sequence>MKKINTPKIVVSLIKVIHHKNESLLLTFKYNDSVINRLRALQIFKWSKSRKGWYCNYSNENIEIINKQLKPFVILNVNKNSFSPEHLKYYKNRDLSNENKIIIRSFVTYLKGKRYSESTIKTYFNFVSDFIDYIQPKPISELTNRDVEKFLEDIFAPRKYSISSQRQFISAIKLFSIFYENCKIDNLILSRPKKDKKLPAILSQIEVINILQNTLNLKHRAVLGLLYASGLRIGELINLELKNIDIQRKQLHVQNAKGRKDRYVSLADSYIPLLMNYLNSYKPEKYFVEGKIGTKYSANSVRSFLKKSCRLAGIKKLVTPHTLRHSYATHLLENGIDLRLIQELLGHARPETTMIYTHVSKKSLLTVKSPLDFAVKNYMDQNKKNLLP</sequence>
<keyword evidence="9" id="KW-1185">Reference proteome</keyword>
<gene>
    <name evidence="8" type="ORF">SAMN04488111_1037</name>
</gene>
<evidence type="ECO:0000256" key="3">
    <source>
        <dbReference type="ARBA" id="ARBA00023125"/>
    </source>
</evidence>
<dbReference type="Gene3D" id="1.10.150.130">
    <property type="match status" value="1"/>
</dbReference>
<evidence type="ECO:0000256" key="5">
    <source>
        <dbReference type="PROSITE-ProRule" id="PRU01248"/>
    </source>
</evidence>
<evidence type="ECO:0000313" key="9">
    <source>
        <dbReference type="Proteomes" id="UP000198412"/>
    </source>
</evidence>
<dbReference type="InterPro" id="IPR050090">
    <property type="entry name" value="Tyrosine_recombinase_XerCD"/>
</dbReference>
<dbReference type="InterPro" id="IPR011010">
    <property type="entry name" value="DNA_brk_join_enz"/>
</dbReference>
<dbReference type="InterPro" id="IPR010998">
    <property type="entry name" value="Integrase_recombinase_N"/>
</dbReference>
<keyword evidence="3 5" id="KW-0238">DNA-binding</keyword>
<accession>A0A238VTW1</accession>
<dbReference type="SUPFAM" id="SSF56349">
    <property type="entry name" value="DNA breaking-rejoining enzymes"/>
    <property type="match status" value="1"/>
</dbReference>
<evidence type="ECO:0000259" key="6">
    <source>
        <dbReference type="PROSITE" id="PS51898"/>
    </source>
</evidence>
<evidence type="ECO:0000256" key="1">
    <source>
        <dbReference type="ARBA" id="ARBA00008857"/>
    </source>
</evidence>
<evidence type="ECO:0000256" key="2">
    <source>
        <dbReference type="ARBA" id="ARBA00022908"/>
    </source>
</evidence>